<dbReference type="PANTHER" id="PTHR21461:SF83">
    <property type="entry name" value="GLYCOSYLTRANSFERASE FAMILY 92 PROTEIN"/>
    <property type="match status" value="1"/>
</dbReference>
<keyword evidence="10" id="KW-1185">Reference proteome</keyword>
<dbReference type="GO" id="GO:0016020">
    <property type="term" value="C:membrane"/>
    <property type="evidence" value="ECO:0007669"/>
    <property type="project" value="UniProtKB-SubCell"/>
</dbReference>
<name>A0A9J6BCR5_POLVA</name>
<dbReference type="GO" id="GO:0016757">
    <property type="term" value="F:glycosyltransferase activity"/>
    <property type="evidence" value="ECO:0007669"/>
    <property type="project" value="UniProtKB-UniRule"/>
</dbReference>
<dbReference type="Pfam" id="PF01697">
    <property type="entry name" value="Glyco_transf_92"/>
    <property type="match status" value="1"/>
</dbReference>
<evidence type="ECO:0000256" key="3">
    <source>
        <dbReference type="ARBA" id="ARBA00022676"/>
    </source>
</evidence>
<keyword evidence="4 8" id="KW-0808">Transferase</keyword>
<comment type="caution">
    <text evidence="9">The sequence shown here is derived from an EMBL/GenBank/DDBJ whole genome shotgun (WGS) entry which is preliminary data.</text>
</comment>
<sequence length="439" mass="53173">MNTSRSIQIIFKNEQDFHQCGRFPKIQDLNISDIYWQVTNTSNGTFYLFNAYYDDREDFEKLNDIRILALVNRINPIVKTFCQMWFEDSNQPEIIEVYEYRMIWRPEYWDNNNEGATPYLISCKIPHHRINQIPKFVSLTEDRCEFANNAMEVKNKRPTNGYKKHFIVSVKQLDFVKDISMQLIEWLEILKILGVDKVEIFVVYAHKNVIRTLKFYNDEGFVNLKFIKFPRELPNNPYKNYHQYRHNQLICYHDTFYENINLYEFYIPMDIDEIILPIREEDKTWQDLLKRTIEKSRNDTIDYECYTAINQYFLLKNVHENETIKGIPKTMRFLSNIYRAANKTSKGSHLKTFMRTDRVMLVHNHLPIKCLKNESKFCKYFYIDDQDGFLAHYRDDCNDLECKESKLNPVKDTTLWKYKEEILRNFNKTIERLRNYKEI</sequence>
<dbReference type="InterPro" id="IPR008166">
    <property type="entry name" value="Glyco_transf_92"/>
</dbReference>
<evidence type="ECO:0000256" key="5">
    <source>
        <dbReference type="ARBA" id="ARBA00022692"/>
    </source>
</evidence>
<dbReference type="AlphaFoldDB" id="A0A9J6BCR5"/>
<evidence type="ECO:0000256" key="1">
    <source>
        <dbReference type="ARBA" id="ARBA00004167"/>
    </source>
</evidence>
<proteinExistence type="inferred from homology"/>
<keyword evidence="7" id="KW-0472">Membrane</keyword>
<evidence type="ECO:0000256" key="4">
    <source>
        <dbReference type="ARBA" id="ARBA00022679"/>
    </source>
</evidence>
<reference evidence="9" key="1">
    <citation type="submission" date="2021-03" db="EMBL/GenBank/DDBJ databases">
        <title>Chromosome level genome of the anhydrobiotic midge Polypedilum vanderplanki.</title>
        <authorList>
            <person name="Yoshida Y."/>
            <person name="Kikawada T."/>
            <person name="Gusev O."/>
        </authorList>
    </citation>
    <scope>NUCLEOTIDE SEQUENCE</scope>
    <source>
        <strain evidence="9">NIAS01</strain>
        <tissue evidence="9">Whole body or cell culture</tissue>
    </source>
</reference>
<keyword evidence="5" id="KW-0812">Transmembrane</keyword>
<dbReference type="EMBL" id="JADBJN010000004">
    <property type="protein sequence ID" value="KAG5667358.1"/>
    <property type="molecule type" value="Genomic_DNA"/>
</dbReference>
<gene>
    <name evidence="9" type="ORF">PVAND_015341</name>
</gene>
<evidence type="ECO:0000256" key="2">
    <source>
        <dbReference type="ARBA" id="ARBA00007647"/>
    </source>
</evidence>
<accession>A0A9J6BCR5</accession>
<dbReference type="PANTHER" id="PTHR21461">
    <property type="entry name" value="GLYCOSYLTRANSFERASE FAMILY 92 PROTEIN"/>
    <property type="match status" value="1"/>
</dbReference>
<dbReference type="OrthoDB" id="7773765at2759"/>
<evidence type="ECO:0000256" key="8">
    <source>
        <dbReference type="RuleBase" id="RU366017"/>
    </source>
</evidence>
<comment type="subcellular location">
    <subcellularLocation>
        <location evidence="1">Membrane</location>
        <topology evidence="1">Single-pass membrane protein</topology>
    </subcellularLocation>
</comment>
<evidence type="ECO:0000256" key="6">
    <source>
        <dbReference type="ARBA" id="ARBA00022989"/>
    </source>
</evidence>
<dbReference type="GO" id="GO:0005737">
    <property type="term" value="C:cytoplasm"/>
    <property type="evidence" value="ECO:0007669"/>
    <property type="project" value="TreeGrafter"/>
</dbReference>
<evidence type="ECO:0000313" key="10">
    <source>
        <dbReference type="Proteomes" id="UP001107558"/>
    </source>
</evidence>
<evidence type="ECO:0000256" key="7">
    <source>
        <dbReference type="ARBA" id="ARBA00023136"/>
    </source>
</evidence>
<comment type="similarity">
    <text evidence="2 8">Belongs to the glycosyltransferase 92 family.</text>
</comment>
<organism evidence="9 10">
    <name type="scientific">Polypedilum vanderplanki</name>
    <name type="common">Sleeping chironomid midge</name>
    <dbReference type="NCBI Taxonomy" id="319348"/>
    <lineage>
        <taxon>Eukaryota</taxon>
        <taxon>Metazoa</taxon>
        <taxon>Ecdysozoa</taxon>
        <taxon>Arthropoda</taxon>
        <taxon>Hexapoda</taxon>
        <taxon>Insecta</taxon>
        <taxon>Pterygota</taxon>
        <taxon>Neoptera</taxon>
        <taxon>Endopterygota</taxon>
        <taxon>Diptera</taxon>
        <taxon>Nematocera</taxon>
        <taxon>Chironomoidea</taxon>
        <taxon>Chironomidae</taxon>
        <taxon>Chironominae</taxon>
        <taxon>Polypedilum</taxon>
        <taxon>Polypedilum</taxon>
    </lineage>
</organism>
<protein>
    <recommendedName>
        <fullName evidence="8">Glycosyltransferase family 92 protein</fullName>
        <ecNumber evidence="8">2.4.1.-</ecNumber>
    </recommendedName>
</protein>
<keyword evidence="6" id="KW-1133">Transmembrane helix</keyword>
<keyword evidence="3 8" id="KW-0328">Glycosyltransferase</keyword>
<dbReference type="EC" id="2.4.1.-" evidence="8"/>
<dbReference type="Proteomes" id="UP001107558">
    <property type="component" value="Chromosome 4"/>
</dbReference>
<evidence type="ECO:0000313" key="9">
    <source>
        <dbReference type="EMBL" id="KAG5667358.1"/>
    </source>
</evidence>